<keyword evidence="2" id="KW-1185">Reference proteome</keyword>
<protein>
    <submittedName>
        <fullName evidence="1">Uncharacterized protein</fullName>
    </submittedName>
</protein>
<dbReference type="EMBL" id="BLLF01000163">
    <property type="protein sequence ID" value="GFH08466.1"/>
    <property type="molecule type" value="Genomic_DNA"/>
</dbReference>
<organism evidence="1 2">
    <name type="scientific">Haematococcus lacustris</name>
    <name type="common">Green alga</name>
    <name type="synonym">Haematococcus pluvialis</name>
    <dbReference type="NCBI Taxonomy" id="44745"/>
    <lineage>
        <taxon>Eukaryota</taxon>
        <taxon>Viridiplantae</taxon>
        <taxon>Chlorophyta</taxon>
        <taxon>core chlorophytes</taxon>
        <taxon>Chlorophyceae</taxon>
        <taxon>CS clade</taxon>
        <taxon>Chlamydomonadales</taxon>
        <taxon>Haematococcaceae</taxon>
        <taxon>Haematococcus</taxon>
    </lineage>
</organism>
<reference evidence="1 2" key="1">
    <citation type="submission" date="2020-02" db="EMBL/GenBank/DDBJ databases">
        <title>Draft genome sequence of Haematococcus lacustris strain NIES-144.</title>
        <authorList>
            <person name="Morimoto D."/>
            <person name="Nakagawa S."/>
            <person name="Yoshida T."/>
            <person name="Sawayama S."/>
        </authorList>
    </citation>
    <scope>NUCLEOTIDE SEQUENCE [LARGE SCALE GENOMIC DNA]</scope>
    <source>
        <strain evidence="1 2">NIES-144</strain>
    </source>
</reference>
<dbReference type="AlphaFoldDB" id="A0A699YNH7"/>
<name>A0A699YNH7_HAELA</name>
<accession>A0A699YNH7</accession>
<sequence length="420" mass="44548">MCTGNAQSDTSLPFPCMPGTGHGTGGANRLRSALYSLSAKGLISRALGAAFATLAVCSRCCDLEAARQLLMRCFRHSTTSSMQGRASGSCAQQCCMAGRQDRTTGPKPDHPAPPAHYLIHVRTYKILRTIKARPGAEGCPLEVPFGGAPWRCPLEVPFGGARVSDIASWVSVGMSSGPRLGFDCNEGSRLRAKVLSEARVVGTSACQAQTALGLISFLPGIYTSFVATCCVGLPEQDACTPPGCCQESRAAGAQGLTRGHVMTNSTACQQCLNPLRYLAASGRLAGRRKVCLKSRGVMSLLTLPQHQCTTVHWAGSEWALQPVTKRRALGRQQTKLCMAENLILSNRATRIDVGQEAEAADRFPLEKLGLGRGAGRRVLLACCRVGQQAPWSQAAKGKRGDGELATHIPSQLSCEQVPAL</sequence>
<evidence type="ECO:0000313" key="1">
    <source>
        <dbReference type="EMBL" id="GFH08466.1"/>
    </source>
</evidence>
<evidence type="ECO:0000313" key="2">
    <source>
        <dbReference type="Proteomes" id="UP000485058"/>
    </source>
</evidence>
<proteinExistence type="predicted"/>
<comment type="caution">
    <text evidence="1">The sequence shown here is derived from an EMBL/GenBank/DDBJ whole genome shotgun (WGS) entry which is preliminary data.</text>
</comment>
<gene>
    <name evidence="1" type="ORF">HaLaN_03436</name>
</gene>
<dbReference type="Proteomes" id="UP000485058">
    <property type="component" value="Unassembled WGS sequence"/>
</dbReference>